<gene>
    <name evidence="2" type="ORF">AMURIS_05432</name>
</gene>
<proteinExistence type="predicted"/>
<keyword evidence="3" id="KW-1185">Reference proteome</keyword>
<evidence type="ECO:0000259" key="1">
    <source>
        <dbReference type="Pfam" id="PF13443"/>
    </source>
</evidence>
<evidence type="ECO:0000313" key="2">
    <source>
        <dbReference type="EMBL" id="SOY32666.1"/>
    </source>
</evidence>
<reference evidence="2 3" key="1">
    <citation type="submission" date="2018-01" db="EMBL/GenBank/DDBJ databases">
        <authorList>
            <person name="Gaut B.S."/>
            <person name="Morton B.R."/>
            <person name="Clegg M.T."/>
            <person name="Duvall M.R."/>
        </authorList>
    </citation>
    <scope>NUCLEOTIDE SEQUENCE [LARGE SCALE GENOMIC DNA]</scope>
    <source>
        <strain evidence="2">GP69</strain>
    </source>
</reference>
<feature type="domain" description="HTH cro/C1-type" evidence="1">
    <location>
        <begin position="15"/>
        <end position="75"/>
    </location>
</feature>
<sequence>MSNKTAEPVYISFKKLEKLLNDKGKKWQYLRDSGISPGIVAKMKDKSGHTDTRTIQKVCMLLNCQPGDIMEYIPDGTQTDHE</sequence>
<dbReference type="EMBL" id="OFSM01000062">
    <property type="protein sequence ID" value="SOY32666.1"/>
    <property type="molecule type" value="Genomic_DNA"/>
</dbReference>
<protein>
    <recommendedName>
        <fullName evidence="1">HTH cro/C1-type domain-containing protein</fullName>
    </recommendedName>
</protein>
<dbReference type="Proteomes" id="UP000236311">
    <property type="component" value="Unassembled WGS sequence"/>
</dbReference>
<dbReference type="OrthoDB" id="9807880at2"/>
<dbReference type="AlphaFoldDB" id="A0A2K4ZQE6"/>
<dbReference type="RefSeq" id="WP_103242593.1">
    <property type="nucleotide sequence ID" value="NZ_JANJZD010000067.1"/>
</dbReference>
<organism evidence="2 3">
    <name type="scientific">Acetatifactor muris</name>
    <dbReference type="NCBI Taxonomy" id="879566"/>
    <lineage>
        <taxon>Bacteria</taxon>
        <taxon>Bacillati</taxon>
        <taxon>Bacillota</taxon>
        <taxon>Clostridia</taxon>
        <taxon>Lachnospirales</taxon>
        <taxon>Lachnospiraceae</taxon>
        <taxon>Acetatifactor</taxon>
    </lineage>
</organism>
<evidence type="ECO:0000313" key="3">
    <source>
        <dbReference type="Proteomes" id="UP000236311"/>
    </source>
</evidence>
<dbReference type="InterPro" id="IPR001387">
    <property type="entry name" value="Cro/C1-type_HTH"/>
</dbReference>
<dbReference type="Pfam" id="PF13443">
    <property type="entry name" value="HTH_26"/>
    <property type="match status" value="1"/>
</dbReference>
<accession>A0A2K4ZQE6</accession>
<name>A0A2K4ZQE6_9FIRM</name>